<keyword evidence="6" id="KW-1185">Reference proteome</keyword>
<evidence type="ECO:0000313" key="5">
    <source>
        <dbReference type="EMBL" id="MBB4660850.1"/>
    </source>
</evidence>
<organism evidence="5 6">
    <name type="scientific">Conexibacter arvalis</name>
    <dbReference type="NCBI Taxonomy" id="912552"/>
    <lineage>
        <taxon>Bacteria</taxon>
        <taxon>Bacillati</taxon>
        <taxon>Actinomycetota</taxon>
        <taxon>Thermoleophilia</taxon>
        <taxon>Solirubrobacterales</taxon>
        <taxon>Conexibacteraceae</taxon>
        <taxon>Conexibacter</taxon>
    </lineage>
</organism>
<dbReference type="Proteomes" id="UP000585272">
    <property type="component" value="Unassembled WGS sequence"/>
</dbReference>
<dbReference type="GO" id="GO:0008236">
    <property type="term" value="F:serine-type peptidase activity"/>
    <property type="evidence" value="ECO:0007669"/>
    <property type="project" value="UniProtKB-KW"/>
</dbReference>
<dbReference type="AlphaFoldDB" id="A0A840IAA5"/>
<dbReference type="PANTHER" id="PTHR20842">
    <property type="entry name" value="PROTEASE S51 ALPHA-ASPARTYL DIPEPTIDASE"/>
    <property type="match status" value="1"/>
</dbReference>
<comment type="caution">
    <text evidence="5">The sequence shown here is derived from an EMBL/GenBank/DDBJ whole genome shotgun (WGS) entry which is preliminary data.</text>
</comment>
<dbReference type="GO" id="GO:0006508">
    <property type="term" value="P:proteolysis"/>
    <property type="evidence" value="ECO:0007669"/>
    <property type="project" value="UniProtKB-KW"/>
</dbReference>
<sequence length="249" mass="27142">MTTTRPPQIVAFGGGGFSMEAGNPLLDNYVLSLTGSDRPRVCFIPTASGDADHYVVRFYRAFSQRCETSHVSLFRRDRGDGAVEGDLAAHLLAQDLIYVGGGSVVSLLGAWRAHGLDRVLRAAWRNGVVLCGLSAGSLCWFSEAVTAFHGAPRVVRGLGLLPFSNCVHYDGEPARREEYRRFVGDGVRPGYAADDGAALHFEHRRLRHVVSSRPRAQAYRVEPVDGEIVETALDPRYLGTVTPDLLMTA</sequence>
<comment type="similarity">
    <text evidence="1">Belongs to the peptidase S51 family.</text>
</comment>
<evidence type="ECO:0000256" key="4">
    <source>
        <dbReference type="ARBA" id="ARBA00022825"/>
    </source>
</evidence>
<dbReference type="Gene3D" id="3.40.50.880">
    <property type="match status" value="1"/>
</dbReference>
<evidence type="ECO:0000256" key="3">
    <source>
        <dbReference type="ARBA" id="ARBA00022801"/>
    </source>
</evidence>
<accession>A0A840IAA5</accession>
<evidence type="ECO:0000256" key="1">
    <source>
        <dbReference type="ARBA" id="ARBA00006534"/>
    </source>
</evidence>
<dbReference type="SUPFAM" id="SSF52317">
    <property type="entry name" value="Class I glutamine amidotransferase-like"/>
    <property type="match status" value="1"/>
</dbReference>
<reference evidence="5 6" key="1">
    <citation type="submission" date="2020-08" db="EMBL/GenBank/DDBJ databases">
        <title>Genomic Encyclopedia of Archaeal and Bacterial Type Strains, Phase II (KMG-II): from individual species to whole genera.</title>
        <authorList>
            <person name="Goeker M."/>
        </authorList>
    </citation>
    <scope>NUCLEOTIDE SEQUENCE [LARGE SCALE GENOMIC DNA]</scope>
    <source>
        <strain evidence="5 6">DSM 23288</strain>
    </source>
</reference>
<dbReference type="Pfam" id="PF03575">
    <property type="entry name" value="Peptidase_S51"/>
    <property type="match status" value="1"/>
</dbReference>
<keyword evidence="3" id="KW-0378">Hydrolase</keyword>
<dbReference type="InterPro" id="IPR029062">
    <property type="entry name" value="Class_I_gatase-like"/>
</dbReference>
<keyword evidence="2" id="KW-0645">Protease</keyword>
<dbReference type="EMBL" id="JACHNU010000001">
    <property type="protein sequence ID" value="MBB4660850.1"/>
    <property type="molecule type" value="Genomic_DNA"/>
</dbReference>
<dbReference type="RefSeq" id="WP_183338506.1">
    <property type="nucleotide sequence ID" value="NZ_JACHNU010000001.1"/>
</dbReference>
<protein>
    <submittedName>
        <fullName evidence="5">Peptidase E</fullName>
    </submittedName>
</protein>
<name>A0A840IAA5_9ACTN</name>
<dbReference type="InterPro" id="IPR005320">
    <property type="entry name" value="Peptidase_S51"/>
</dbReference>
<keyword evidence="4" id="KW-0720">Serine protease</keyword>
<evidence type="ECO:0000256" key="2">
    <source>
        <dbReference type="ARBA" id="ARBA00022670"/>
    </source>
</evidence>
<dbReference type="CDD" id="cd03146">
    <property type="entry name" value="GAT1_Peptidase_E"/>
    <property type="match status" value="1"/>
</dbReference>
<evidence type="ECO:0000313" key="6">
    <source>
        <dbReference type="Proteomes" id="UP000585272"/>
    </source>
</evidence>
<dbReference type="PANTHER" id="PTHR20842:SF0">
    <property type="entry name" value="ALPHA-ASPARTYL DIPEPTIDASE"/>
    <property type="match status" value="1"/>
</dbReference>
<proteinExistence type="inferred from homology"/>
<gene>
    <name evidence="5" type="ORF">BDZ31_000423</name>
</gene>